<comment type="caution">
    <text evidence="12">Lacks conserved residue(s) required for the propagation of feature annotation.</text>
</comment>
<dbReference type="AlphaFoldDB" id="A0A1I5AH87"/>
<dbReference type="Pfam" id="PF04060">
    <property type="entry name" value="FeS"/>
    <property type="match status" value="1"/>
</dbReference>
<evidence type="ECO:0000256" key="10">
    <source>
        <dbReference type="ARBA" id="ARBA00023014"/>
    </source>
</evidence>
<evidence type="ECO:0000256" key="5">
    <source>
        <dbReference type="ARBA" id="ARBA00022723"/>
    </source>
</evidence>
<evidence type="ECO:0000259" key="14">
    <source>
        <dbReference type="PROSITE" id="PS51379"/>
    </source>
</evidence>
<dbReference type="Proteomes" id="UP000199236">
    <property type="component" value="Unassembled WGS sequence"/>
</dbReference>
<evidence type="ECO:0000256" key="11">
    <source>
        <dbReference type="ARBA" id="ARBA00023136"/>
    </source>
</evidence>
<dbReference type="PIRSF" id="PIRSF005784">
    <property type="entry name" value="Elect_transpt_RnfB"/>
    <property type="match status" value="1"/>
</dbReference>
<keyword evidence="5 12" id="KW-0479">Metal-binding</keyword>
<keyword evidence="2 12" id="KW-1003">Cell membrane</keyword>
<dbReference type="PANTHER" id="PTHR42859">
    <property type="entry name" value="OXIDOREDUCTASE"/>
    <property type="match status" value="1"/>
</dbReference>
<evidence type="ECO:0000256" key="6">
    <source>
        <dbReference type="ARBA" id="ARBA00022737"/>
    </source>
</evidence>
<evidence type="ECO:0000256" key="4">
    <source>
        <dbReference type="ARBA" id="ARBA00022519"/>
    </source>
</evidence>
<keyword evidence="17" id="KW-1185">Reference proteome</keyword>
<dbReference type="PANTHER" id="PTHR42859:SF3">
    <property type="entry name" value="ION-TRANSLOCATING OXIDOREDUCTASE COMPLEX SUBUNIT B"/>
    <property type="match status" value="1"/>
</dbReference>
<reference evidence="16 17" key="1">
    <citation type="submission" date="2016-10" db="EMBL/GenBank/DDBJ databases">
        <authorList>
            <person name="de Groot N.N."/>
        </authorList>
    </citation>
    <scope>NUCLEOTIDE SEQUENCE [LARGE SCALE GENOMIC DNA]</scope>
    <source>
        <strain evidence="16 17">CGMCC 1.9157</strain>
    </source>
</reference>
<dbReference type="HAMAP" id="MF_00463">
    <property type="entry name" value="RsxB_RnfB"/>
    <property type="match status" value="1"/>
</dbReference>
<keyword evidence="1 12" id="KW-0813">Transport</keyword>
<dbReference type="Pfam" id="PF14697">
    <property type="entry name" value="Fer4_21"/>
    <property type="match status" value="1"/>
</dbReference>
<feature type="domain" description="4Fe-4S ferredoxin-type" evidence="14">
    <location>
        <begin position="101"/>
        <end position="125"/>
    </location>
</feature>
<dbReference type="SUPFAM" id="SSF54862">
    <property type="entry name" value="4Fe-4S ferredoxins"/>
    <property type="match status" value="1"/>
</dbReference>
<proteinExistence type="inferred from homology"/>
<evidence type="ECO:0000256" key="1">
    <source>
        <dbReference type="ARBA" id="ARBA00022448"/>
    </source>
</evidence>
<dbReference type="Gene3D" id="3.30.70.20">
    <property type="match status" value="1"/>
</dbReference>
<dbReference type="GO" id="GO:0046872">
    <property type="term" value="F:metal ion binding"/>
    <property type="evidence" value="ECO:0007669"/>
    <property type="project" value="UniProtKB-KW"/>
</dbReference>
<comment type="subunit">
    <text evidence="12">The complex is composed of six subunits: RnfA, RnfB, RnfC, RnfD, RnfE and RnfG.</text>
</comment>
<dbReference type="OrthoDB" id="9800445at2"/>
<evidence type="ECO:0000256" key="9">
    <source>
        <dbReference type="ARBA" id="ARBA00023004"/>
    </source>
</evidence>
<comment type="similarity">
    <text evidence="12">Belongs to the 4Fe4S bacterial-type ferredoxin family. RnfB subfamily.</text>
</comment>
<feature type="binding site" evidence="12 13">
    <location>
        <position position="146"/>
    </location>
    <ligand>
        <name>[4Fe-4S] cluster</name>
        <dbReference type="ChEBI" id="CHEBI:49883"/>
        <label>3</label>
    </ligand>
</feature>
<gene>
    <name evidence="12" type="primary">rnfB</name>
    <name evidence="16" type="ORF">SAMN04488056_101489</name>
</gene>
<keyword evidence="7 12" id="KW-1278">Translocase</keyword>
<dbReference type="STRING" id="655353.SAMN04488056_101489"/>
<dbReference type="GO" id="GO:0022900">
    <property type="term" value="P:electron transport chain"/>
    <property type="evidence" value="ECO:0007669"/>
    <property type="project" value="UniProtKB-UniRule"/>
</dbReference>
<keyword evidence="10 12" id="KW-0411">Iron-sulfur</keyword>
<evidence type="ECO:0000313" key="17">
    <source>
        <dbReference type="Proteomes" id="UP000199236"/>
    </source>
</evidence>
<dbReference type="EC" id="7.-.-.-" evidence="12"/>
<dbReference type="InterPro" id="IPR016463">
    <property type="entry name" value="RnfB/RsxB_Proteobac"/>
</dbReference>
<feature type="binding site" evidence="12 13">
    <location>
        <position position="116"/>
    </location>
    <ligand>
        <name>[4Fe-4S] cluster</name>
        <dbReference type="ChEBI" id="CHEBI:49883"/>
        <label>2</label>
    </ligand>
</feature>
<dbReference type="PROSITE" id="PS51656">
    <property type="entry name" value="4FE4S"/>
    <property type="match status" value="1"/>
</dbReference>
<feature type="domain" description="4Fe-4S" evidence="15">
    <location>
        <begin position="29"/>
        <end position="88"/>
    </location>
</feature>
<evidence type="ECO:0000256" key="3">
    <source>
        <dbReference type="ARBA" id="ARBA00022485"/>
    </source>
</evidence>
<dbReference type="PROSITE" id="PS00198">
    <property type="entry name" value="4FE4S_FER_1"/>
    <property type="match status" value="1"/>
</dbReference>
<evidence type="ECO:0000259" key="15">
    <source>
        <dbReference type="PROSITE" id="PS51656"/>
    </source>
</evidence>
<organism evidence="16 17">
    <name type="scientific">Cohaesibacter marisflavi</name>
    <dbReference type="NCBI Taxonomy" id="655353"/>
    <lineage>
        <taxon>Bacteria</taxon>
        <taxon>Pseudomonadati</taxon>
        <taxon>Pseudomonadota</taxon>
        <taxon>Alphaproteobacteria</taxon>
        <taxon>Hyphomicrobiales</taxon>
        <taxon>Cohaesibacteraceae</taxon>
    </lineage>
</organism>
<feature type="region of interest" description="Hydrophobic" evidence="12">
    <location>
        <begin position="1"/>
        <end position="23"/>
    </location>
</feature>
<dbReference type="InterPro" id="IPR007202">
    <property type="entry name" value="4Fe-4S_dom"/>
</dbReference>
<sequence length="178" mass="18240">MLAAIGALLALGLLIGGGLGLAAYYLRVEGNPIAGEIEDMLPGSNCGQCGFLGCADAANALADHKAEVTLCPPGGRDLATALADKLGVEADLSSMKDTGPMIAFVFEDLCIGCTKCSKRCPTDAIVGASKQIHGVVDDACTGCEKCADVCPTGAIAMRKESTTIQTWHWPKPELALAS</sequence>
<dbReference type="RefSeq" id="WP_090068461.1">
    <property type="nucleotide sequence ID" value="NZ_FOVR01000001.1"/>
</dbReference>
<dbReference type="GO" id="GO:0009055">
    <property type="term" value="F:electron transfer activity"/>
    <property type="evidence" value="ECO:0007669"/>
    <property type="project" value="InterPro"/>
</dbReference>
<feature type="binding site" evidence="12 13">
    <location>
        <position position="46"/>
    </location>
    <ligand>
        <name>[4Fe-4S] cluster</name>
        <dbReference type="ChEBI" id="CHEBI:49883"/>
        <label>1</label>
    </ligand>
</feature>
<comment type="subcellular location">
    <subcellularLocation>
        <location evidence="12">Cell inner membrane</location>
    </subcellularLocation>
</comment>
<comment type="cofactor">
    <cofactor evidence="12 13">
        <name>[4Fe-4S] cluster</name>
        <dbReference type="ChEBI" id="CHEBI:49883"/>
    </cofactor>
    <text evidence="12 13">Binds 3 [4Fe-4S] clusters.</text>
</comment>
<evidence type="ECO:0000256" key="13">
    <source>
        <dbReference type="PIRSR" id="PIRSR005784-1"/>
    </source>
</evidence>
<name>A0A1I5AH87_9HYPH</name>
<keyword evidence="3 12" id="KW-0004">4Fe-4S</keyword>
<keyword evidence="11 12" id="KW-0472">Membrane</keyword>
<dbReference type="PROSITE" id="PS51379">
    <property type="entry name" value="4FE4S_FER_2"/>
    <property type="match status" value="2"/>
</dbReference>
<feature type="binding site" evidence="12 13">
    <location>
        <position position="110"/>
    </location>
    <ligand>
        <name>[4Fe-4S] cluster</name>
        <dbReference type="ChEBI" id="CHEBI:49883"/>
        <label>2</label>
    </ligand>
</feature>
<evidence type="ECO:0000313" key="16">
    <source>
        <dbReference type="EMBL" id="SFN61742.1"/>
    </source>
</evidence>
<feature type="binding site" evidence="12 13">
    <location>
        <position position="113"/>
    </location>
    <ligand>
        <name>[4Fe-4S] cluster</name>
        <dbReference type="ChEBI" id="CHEBI:49883"/>
        <label>2</label>
    </ligand>
</feature>
<accession>A0A1I5AH87</accession>
<protein>
    <recommendedName>
        <fullName evidence="12">Ion-translocating oxidoreductase complex subunit B</fullName>
        <ecNumber evidence="12">7.-.-.-</ecNumber>
    </recommendedName>
    <alternativeName>
        <fullName evidence="12">Rnf electron transport complex subunit B</fullName>
    </alternativeName>
</protein>
<feature type="binding site" evidence="12 13">
    <location>
        <position position="143"/>
    </location>
    <ligand>
        <name>[4Fe-4S] cluster</name>
        <dbReference type="ChEBI" id="CHEBI:49883"/>
        <label>3</label>
    </ligand>
</feature>
<evidence type="ECO:0000256" key="2">
    <source>
        <dbReference type="ARBA" id="ARBA00022475"/>
    </source>
</evidence>
<feature type="binding site" evidence="12 13">
    <location>
        <position position="150"/>
    </location>
    <ligand>
        <name>[4Fe-4S] cluster</name>
        <dbReference type="ChEBI" id="CHEBI:49883"/>
        <label>2</label>
    </ligand>
</feature>
<dbReference type="EMBL" id="FOVR01000001">
    <property type="protein sequence ID" value="SFN61742.1"/>
    <property type="molecule type" value="Genomic_DNA"/>
</dbReference>
<dbReference type="NCBIfam" id="TIGR01944">
    <property type="entry name" value="rnfB"/>
    <property type="match status" value="1"/>
</dbReference>
<feature type="binding site" evidence="12 13">
    <location>
        <position position="71"/>
    </location>
    <ligand>
        <name>[4Fe-4S] cluster</name>
        <dbReference type="ChEBI" id="CHEBI:49883"/>
        <label>1</label>
    </ligand>
</feature>
<dbReference type="GO" id="GO:0051539">
    <property type="term" value="F:4 iron, 4 sulfur cluster binding"/>
    <property type="evidence" value="ECO:0007669"/>
    <property type="project" value="UniProtKB-UniRule"/>
</dbReference>
<feature type="binding site" evidence="12 13">
    <location>
        <position position="54"/>
    </location>
    <ligand>
        <name>[4Fe-4S] cluster</name>
        <dbReference type="ChEBI" id="CHEBI:49883"/>
        <label>1</label>
    </ligand>
</feature>
<comment type="function">
    <text evidence="12">Part of a membrane-bound complex that couples electron transfer with translocation of ions across the membrane.</text>
</comment>
<dbReference type="InterPro" id="IPR017900">
    <property type="entry name" value="4Fe4S_Fe_S_CS"/>
</dbReference>
<dbReference type="InterPro" id="IPR010207">
    <property type="entry name" value="Elect_transpt_cplx_RnfB/RsxB"/>
</dbReference>
<dbReference type="Gene3D" id="1.10.15.40">
    <property type="entry name" value="Electron transport complex subunit B, putative Fe-S cluster"/>
    <property type="match status" value="1"/>
</dbReference>
<evidence type="ECO:0000256" key="12">
    <source>
        <dbReference type="HAMAP-Rule" id="MF_00463"/>
    </source>
</evidence>
<evidence type="ECO:0000256" key="8">
    <source>
        <dbReference type="ARBA" id="ARBA00022982"/>
    </source>
</evidence>
<keyword evidence="9 12" id="KW-0408">Iron</keyword>
<feature type="binding site" evidence="12 13">
    <location>
        <position position="120"/>
    </location>
    <ligand>
        <name>[4Fe-4S] cluster</name>
        <dbReference type="ChEBI" id="CHEBI:49883"/>
        <label>3</label>
    </ligand>
</feature>
<keyword evidence="6 12" id="KW-0677">Repeat</keyword>
<keyword evidence="4 12" id="KW-0997">Cell inner membrane</keyword>
<feature type="binding site" evidence="12 13">
    <location>
        <position position="140"/>
    </location>
    <ligand>
        <name>[4Fe-4S] cluster</name>
        <dbReference type="ChEBI" id="CHEBI:49883"/>
        <label>3</label>
    </ligand>
</feature>
<evidence type="ECO:0000256" key="7">
    <source>
        <dbReference type="ARBA" id="ARBA00022967"/>
    </source>
</evidence>
<feature type="domain" description="4Fe-4S ferredoxin-type" evidence="14">
    <location>
        <begin position="130"/>
        <end position="160"/>
    </location>
</feature>
<keyword evidence="8 12" id="KW-0249">Electron transport</keyword>
<dbReference type="GO" id="GO:0005886">
    <property type="term" value="C:plasma membrane"/>
    <property type="evidence" value="ECO:0007669"/>
    <property type="project" value="UniProtKB-SubCell"/>
</dbReference>
<dbReference type="InterPro" id="IPR017896">
    <property type="entry name" value="4Fe4S_Fe-S-bd"/>
</dbReference>
<feature type="binding site" evidence="12 13">
    <location>
        <position position="49"/>
    </location>
    <ligand>
        <name>[4Fe-4S] cluster</name>
        <dbReference type="ChEBI" id="CHEBI:49883"/>
        <label>1</label>
    </ligand>
</feature>
<dbReference type="InterPro" id="IPR050294">
    <property type="entry name" value="RnfB_subfamily"/>
</dbReference>